<dbReference type="GO" id="GO:0016104">
    <property type="term" value="P:triterpenoid biosynthetic process"/>
    <property type="evidence" value="ECO:0007669"/>
    <property type="project" value="InterPro"/>
</dbReference>
<dbReference type="InterPro" id="IPR018333">
    <property type="entry name" value="Squalene_cyclase"/>
</dbReference>
<dbReference type="AlphaFoldDB" id="S8C5J1"/>
<name>S8C5J1_9LAMI</name>
<organism evidence="2 3">
    <name type="scientific">Genlisea aurea</name>
    <dbReference type="NCBI Taxonomy" id="192259"/>
    <lineage>
        <taxon>Eukaryota</taxon>
        <taxon>Viridiplantae</taxon>
        <taxon>Streptophyta</taxon>
        <taxon>Embryophyta</taxon>
        <taxon>Tracheophyta</taxon>
        <taxon>Spermatophyta</taxon>
        <taxon>Magnoliopsida</taxon>
        <taxon>eudicotyledons</taxon>
        <taxon>Gunneridae</taxon>
        <taxon>Pentapetalae</taxon>
        <taxon>asterids</taxon>
        <taxon>lamiids</taxon>
        <taxon>Lamiales</taxon>
        <taxon>Lentibulariaceae</taxon>
        <taxon>Genlisea</taxon>
    </lineage>
</organism>
<gene>
    <name evidence="2" type="ORF">M569_12714</name>
</gene>
<dbReference type="SUPFAM" id="SSF48239">
    <property type="entry name" value="Terpenoid cyclases/Protein prenyltransferases"/>
    <property type="match status" value="1"/>
</dbReference>
<dbReference type="PANTHER" id="PTHR11764">
    <property type="entry name" value="TERPENE CYCLASE/MUTASE FAMILY MEMBER"/>
    <property type="match status" value="1"/>
</dbReference>
<keyword evidence="1" id="KW-0413">Isomerase</keyword>
<reference evidence="2 3" key="1">
    <citation type="journal article" date="2013" name="BMC Genomics">
        <title>The miniature genome of a carnivorous plant Genlisea aurea contains a low number of genes and short non-coding sequences.</title>
        <authorList>
            <person name="Leushkin E.V."/>
            <person name="Sutormin R.A."/>
            <person name="Nabieva E.R."/>
            <person name="Penin A.A."/>
            <person name="Kondrashov A.S."/>
            <person name="Logacheva M.D."/>
        </authorList>
    </citation>
    <scope>NUCLEOTIDE SEQUENCE [LARGE SCALE GENOMIC DNA]</scope>
</reference>
<evidence type="ECO:0000256" key="1">
    <source>
        <dbReference type="ARBA" id="ARBA00023235"/>
    </source>
</evidence>
<dbReference type="PANTHER" id="PTHR11764:SF58">
    <property type="entry name" value="BETA-AMYRIN SYNTHASE-RELATED"/>
    <property type="match status" value="1"/>
</dbReference>
<dbReference type="GO" id="GO:0042300">
    <property type="term" value="F:beta-amyrin synthase activity"/>
    <property type="evidence" value="ECO:0007669"/>
    <property type="project" value="TreeGrafter"/>
</dbReference>
<evidence type="ECO:0000313" key="2">
    <source>
        <dbReference type="EMBL" id="EPS62080.1"/>
    </source>
</evidence>
<keyword evidence="3" id="KW-1185">Reference proteome</keyword>
<dbReference type="EMBL" id="AUSU01006411">
    <property type="protein sequence ID" value="EPS62080.1"/>
    <property type="molecule type" value="Genomic_DNA"/>
</dbReference>
<dbReference type="Gene3D" id="1.50.10.20">
    <property type="match status" value="1"/>
</dbReference>
<proteinExistence type="predicted"/>
<dbReference type="GO" id="GO:0005811">
    <property type="term" value="C:lipid droplet"/>
    <property type="evidence" value="ECO:0007669"/>
    <property type="project" value="InterPro"/>
</dbReference>
<evidence type="ECO:0000313" key="3">
    <source>
        <dbReference type="Proteomes" id="UP000015453"/>
    </source>
</evidence>
<dbReference type="OrthoDB" id="21502at2759"/>
<sequence>MWRLKVSEGVDSPYLFSTNDYVGRQIWEFDPNYGSPELRAAVEEARRLFWENRRRVKPSSDLLWRFQFLNEKNFRQTIPRLRIEDGEEVTHEKAAAALRRGVHFFAALQASDGHWPAENAGPLFFMPPLVMALHIMGHLNTVFGAEHRKEIIRYLYCH</sequence>
<accession>S8C5J1</accession>
<comment type="caution">
    <text evidence="2">The sequence shown here is derived from an EMBL/GenBank/DDBJ whole genome shotgun (WGS) entry which is preliminary data.</text>
</comment>
<dbReference type="Proteomes" id="UP000015453">
    <property type="component" value="Unassembled WGS sequence"/>
</dbReference>
<protein>
    <submittedName>
        <fullName evidence="2">Multifunctional triterpene synthase</fullName>
    </submittedName>
</protein>
<dbReference type="InterPro" id="IPR008930">
    <property type="entry name" value="Terpenoid_cyclase/PrenylTrfase"/>
</dbReference>
<feature type="non-terminal residue" evidence="2">
    <location>
        <position position="158"/>
    </location>
</feature>